<comment type="similarity">
    <text evidence="1">Belongs to the bacterial solute-binding protein 1 family.</text>
</comment>
<dbReference type="PANTHER" id="PTHR30061:SF50">
    <property type="entry name" value="MALTOSE_MALTODEXTRIN-BINDING PERIPLASMIC PROTEIN"/>
    <property type="match status" value="1"/>
</dbReference>
<dbReference type="GO" id="GO:0055052">
    <property type="term" value="C:ATP-binding cassette (ABC) transporter complex, substrate-binding subunit-containing"/>
    <property type="evidence" value="ECO:0007669"/>
    <property type="project" value="TreeGrafter"/>
</dbReference>
<dbReference type="RefSeq" id="WP_112884307.1">
    <property type="nucleotide sequence ID" value="NZ_QLUW01000004.1"/>
</dbReference>
<comment type="caution">
    <text evidence="5">The sequence shown here is derived from an EMBL/GenBank/DDBJ whole genome shotgun (WGS) entry which is preliminary data.</text>
</comment>
<evidence type="ECO:0000256" key="4">
    <source>
        <dbReference type="SAM" id="MobiDB-lite"/>
    </source>
</evidence>
<dbReference type="PROSITE" id="PS51257">
    <property type="entry name" value="PROKAR_LIPOPROTEIN"/>
    <property type="match status" value="1"/>
</dbReference>
<dbReference type="OrthoDB" id="9782846at2"/>
<reference evidence="5 6" key="1">
    <citation type="submission" date="2018-06" db="EMBL/GenBank/DDBJ databases">
        <title>Paenibacillus montanisoli sp. nov., isolated from mountain area soil.</title>
        <authorList>
            <person name="Wu M."/>
        </authorList>
    </citation>
    <scope>NUCLEOTIDE SEQUENCE [LARGE SCALE GENOMIC DNA]</scope>
    <source>
        <strain evidence="5 6">RA17</strain>
    </source>
</reference>
<keyword evidence="6" id="KW-1185">Reference proteome</keyword>
<dbReference type="Gene3D" id="3.40.190.10">
    <property type="entry name" value="Periplasmic binding protein-like II"/>
    <property type="match status" value="1"/>
</dbReference>
<evidence type="ECO:0000313" key="6">
    <source>
        <dbReference type="Proteomes" id="UP000249260"/>
    </source>
</evidence>
<dbReference type="InterPro" id="IPR006059">
    <property type="entry name" value="SBP"/>
</dbReference>
<sequence length="465" mass="50906">MTQWKKTLGVLTAFLVLTGGTIGCGSSGNTDNGNNSAATTNASSNGAATTDNSADANNAPKEEELVKIQFAGWGDPTEKEVFSKLIASFEAKNPNIDVDYLHIPSDYVGKMNTILAGGNAPDVFYVPDGDFGRWVSQDLLLPIEDYVNVSNIDTADMWDSALLRYRYDGSVTGKGPLYALPKDIGPTVLYYNKDLFTKMGVPYPSADTPMTFDQLLETAQKLTVKEGDKVTQYGMGPIWWEGFVLGNGGTFLSDDKKEFLLNSKEAADALQFAVDLAHKHKVVPDSRALQAMNDGQMFETGKLAMIIQGRWMVPTYRKLKFDWDVAPLPANGKWAGWSGSVGLGISKKTKHQEAAYKLVEFLGGPEGQKEQSLMGFAIPSFKSMANTDVFLQPGQKPEHAEVFIKAAESEIPGPWTNLPNAKWWDMLNQNLGPMWEAKKPAQDVLNELKPKIDAAIKEGNPAIFK</sequence>
<evidence type="ECO:0000256" key="2">
    <source>
        <dbReference type="ARBA" id="ARBA00022448"/>
    </source>
</evidence>
<keyword evidence="2" id="KW-0813">Transport</keyword>
<dbReference type="EMBL" id="QLUW01000004">
    <property type="protein sequence ID" value="RAP74518.1"/>
    <property type="molecule type" value="Genomic_DNA"/>
</dbReference>
<accession>A0A328TVI0</accession>
<name>A0A328TVI0_9BACL</name>
<evidence type="ECO:0000256" key="3">
    <source>
        <dbReference type="ARBA" id="ARBA00022729"/>
    </source>
</evidence>
<proteinExistence type="inferred from homology"/>
<evidence type="ECO:0000256" key="1">
    <source>
        <dbReference type="ARBA" id="ARBA00008520"/>
    </source>
</evidence>
<organism evidence="5 6">
    <name type="scientific">Paenibacillus montanisoli</name>
    <dbReference type="NCBI Taxonomy" id="2081970"/>
    <lineage>
        <taxon>Bacteria</taxon>
        <taxon>Bacillati</taxon>
        <taxon>Bacillota</taxon>
        <taxon>Bacilli</taxon>
        <taxon>Bacillales</taxon>
        <taxon>Paenibacillaceae</taxon>
        <taxon>Paenibacillus</taxon>
    </lineage>
</organism>
<evidence type="ECO:0000313" key="5">
    <source>
        <dbReference type="EMBL" id="RAP74518.1"/>
    </source>
</evidence>
<dbReference type="GO" id="GO:0015768">
    <property type="term" value="P:maltose transport"/>
    <property type="evidence" value="ECO:0007669"/>
    <property type="project" value="TreeGrafter"/>
</dbReference>
<protein>
    <submittedName>
        <fullName evidence="5">Sugar ABC transporter substrate-binding protein</fullName>
    </submittedName>
</protein>
<dbReference type="CDD" id="cd13585">
    <property type="entry name" value="PBP2_TMBP_like"/>
    <property type="match status" value="1"/>
</dbReference>
<keyword evidence="3" id="KW-0732">Signal</keyword>
<feature type="compositionally biased region" description="Low complexity" evidence="4">
    <location>
        <begin position="27"/>
        <end position="59"/>
    </location>
</feature>
<dbReference type="GO" id="GO:1901982">
    <property type="term" value="F:maltose binding"/>
    <property type="evidence" value="ECO:0007669"/>
    <property type="project" value="TreeGrafter"/>
</dbReference>
<dbReference type="PANTHER" id="PTHR30061">
    <property type="entry name" value="MALTOSE-BINDING PERIPLASMIC PROTEIN"/>
    <property type="match status" value="1"/>
</dbReference>
<dbReference type="AlphaFoldDB" id="A0A328TVI0"/>
<dbReference type="SUPFAM" id="SSF53850">
    <property type="entry name" value="Periplasmic binding protein-like II"/>
    <property type="match status" value="1"/>
</dbReference>
<dbReference type="Pfam" id="PF01547">
    <property type="entry name" value="SBP_bac_1"/>
    <property type="match status" value="1"/>
</dbReference>
<feature type="region of interest" description="Disordered" evidence="4">
    <location>
        <begin position="26"/>
        <end position="59"/>
    </location>
</feature>
<gene>
    <name evidence="5" type="ORF">DL346_20870</name>
</gene>
<dbReference type="Proteomes" id="UP000249260">
    <property type="component" value="Unassembled WGS sequence"/>
</dbReference>
<dbReference type="GO" id="GO:0042956">
    <property type="term" value="P:maltodextrin transmembrane transport"/>
    <property type="evidence" value="ECO:0007669"/>
    <property type="project" value="TreeGrafter"/>
</dbReference>